<dbReference type="RefSeq" id="WP_209645673.1">
    <property type="nucleotide sequence ID" value="NZ_JAGINW010000001.1"/>
</dbReference>
<evidence type="ECO:0000313" key="2">
    <source>
        <dbReference type="Proteomes" id="UP001519332"/>
    </source>
</evidence>
<protein>
    <submittedName>
        <fullName evidence="1">Uncharacterized protein</fullName>
    </submittedName>
</protein>
<comment type="caution">
    <text evidence="1">The sequence shown here is derived from an EMBL/GenBank/DDBJ whole genome shotgun (WGS) entry which is preliminary data.</text>
</comment>
<name>A0ABS4TWH9_9PSEU</name>
<dbReference type="EMBL" id="JAGINW010000001">
    <property type="protein sequence ID" value="MBP2328744.1"/>
    <property type="molecule type" value="Genomic_DNA"/>
</dbReference>
<accession>A0ABS4TWH9</accession>
<reference evidence="1 2" key="1">
    <citation type="submission" date="2021-03" db="EMBL/GenBank/DDBJ databases">
        <title>Sequencing the genomes of 1000 actinobacteria strains.</title>
        <authorList>
            <person name="Klenk H.-P."/>
        </authorList>
    </citation>
    <scope>NUCLEOTIDE SEQUENCE [LARGE SCALE GENOMIC DNA]</scope>
    <source>
        <strain evidence="1 2">DSM 46670</strain>
    </source>
</reference>
<dbReference type="Proteomes" id="UP001519332">
    <property type="component" value="Unassembled WGS sequence"/>
</dbReference>
<proteinExistence type="predicted"/>
<sequence>MPPSYREFLLTTDGWRNAGGFVWRMRDTTNLGWLRDIEPRWAHWEDLCAEDNPDPGNGTGSAADW</sequence>
<gene>
    <name evidence="1" type="ORF">JOF56_009129</name>
</gene>
<keyword evidence="2" id="KW-1185">Reference proteome</keyword>
<organism evidence="1 2">
    <name type="scientific">Kibdelosporangium banguiense</name>
    <dbReference type="NCBI Taxonomy" id="1365924"/>
    <lineage>
        <taxon>Bacteria</taxon>
        <taxon>Bacillati</taxon>
        <taxon>Actinomycetota</taxon>
        <taxon>Actinomycetes</taxon>
        <taxon>Pseudonocardiales</taxon>
        <taxon>Pseudonocardiaceae</taxon>
        <taxon>Kibdelosporangium</taxon>
    </lineage>
</organism>
<evidence type="ECO:0000313" key="1">
    <source>
        <dbReference type="EMBL" id="MBP2328744.1"/>
    </source>
</evidence>